<dbReference type="Gene3D" id="2.130.10.10">
    <property type="entry name" value="YVTN repeat-like/Quinoprotein amine dehydrogenase"/>
    <property type="match status" value="1"/>
</dbReference>
<evidence type="ECO:0000313" key="6">
    <source>
        <dbReference type="Proteomes" id="UP000829196"/>
    </source>
</evidence>
<evidence type="ECO:0000256" key="1">
    <source>
        <dbReference type="SAM" id="Coils"/>
    </source>
</evidence>
<dbReference type="InterPro" id="IPR045288">
    <property type="entry name" value="At1g75140-like"/>
</dbReference>
<feature type="compositionally biased region" description="Basic and acidic residues" evidence="2">
    <location>
        <begin position="507"/>
        <end position="516"/>
    </location>
</feature>
<organism evidence="5 6">
    <name type="scientific">Dendrobium nobile</name>
    <name type="common">Orchid</name>
    <dbReference type="NCBI Taxonomy" id="94219"/>
    <lineage>
        <taxon>Eukaryota</taxon>
        <taxon>Viridiplantae</taxon>
        <taxon>Streptophyta</taxon>
        <taxon>Embryophyta</taxon>
        <taxon>Tracheophyta</taxon>
        <taxon>Spermatophyta</taxon>
        <taxon>Magnoliopsida</taxon>
        <taxon>Liliopsida</taxon>
        <taxon>Asparagales</taxon>
        <taxon>Orchidaceae</taxon>
        <taxon>Epidendroideae</taxon>
        <taxon>Malaxideae</taxon>
        <taxon>Dendrobiinae</taxon>
        <taxon>Dendrobium</taxon>
    </lineage>
</organism>
<feature type="region of interest" description="Disordered" evidence="2">
    <location>
        <begin position="537"/>
        <end position="586"/>
    </location>
</feature>
<keyword evidence="1" id="KW-0175">Coiled coil</keyword>
<dbReference type="SUPFAM" id="SSF50978">
    <property type="entry name" value="WD40 repeat-like"/>
    <property type="match status" value="1"/>
</dbReference>
<feature type="transmembrane region" description="Helical" evidence="3">
    <location>
        <begin position="445"/>
        <end position="466"/>
    </location>
</feature>
<comment type="caution">
    <text evidence="5">The sequence shown here is derived from an EMBL/GenBank/DDBJ whole genome shotgun (WGS) entry which is preliminary data.</text>
</comment>
<reference evidence="5" key="1">
    <citation type="journal article" date="2022" name="Front. Genet.">
        <title>Chromosome-Scale Assembly of the Dendrobium nobile Genome Provides Insights Into the Molecular Mechanism of the Biosynthesis of the Medicinal Active Ingredient of Dendrobium.</title>
        <authorList>
            <person name="Xu Q."/>
            <person name="Niu S.-C."/>
            <person name="Li K.-L."/>
            <person name="Zheng P.-J."/>
            <person name="Zhang X.-J."/>
            <person name="Jia Y."/>
            <person name="Liu Y."/>
            <person name="Niu Y.-X."/>
            <person name="Yu L.-H."/>
            <person name="Chen D.-F."/>
            <person name="Zhang G.-Q."/>
        </authorList>
    </citation>
    <scope>NUCLEOTIDE SEQUENCE</scope>
    <source>
        <tissue evidence="5">Leaf</tissue>
    </source>
</reference>
<dbReference type="Proteomes" id="UP000829196">
    <property type="component" value="Unassembled WGS sequence"/>
</dbReference>
<evidence type="ECO:0000256" key="4">
    <source>
        <dbReference type="SAM" id="SignalP"/>
    </source>
</evidence>
<dbReference type="InterPro" id="IPR036322">
    <property type="entry name" value="WD40_repeat_dom_sf"/>
</dbReference>
<keyword evidence="4" id="KW-0732">Signal</keyword>
<protein>
    <submittedName>
        <fullName evidence="5">Uncharacterized protein</fullName>
    </submittedName>
</protein>
<accession>A0A8T3BLB5</accession>
<proteinExistence type="predicted"/>
<dbReference type="PANTHER" id="PTHR35464:SF1">
    <property type="entry name" value="OS06G0115200 PROTEIN"/>
    <property type="match status" value="1"/>
</dbReference>
<dbReference type="EMBL" id="JAGYWB010000008">
    <property type="protein sequence ID" value="KAI0514102.1"/>
    <property type="molecule type" value="Genomic_DNA"/>
</dbReference>
<evidence type="ECO:0000313" key="5">
    <source>
        <dbReference type="EMBL" id="KAI0514102.1"/>
    </source>
</evidence>
<sequence>MAVAIILPLLLFLPLTSSLAETLTDPLDRQENQLRRLEALIESLSKTVSVLESSVSSLSSSPRFVYPTSPPSLSEPSVVGTVAKPKSAWSERFQFLAAAQLGSEATCAAVLPYQELDGVSKYVAVGDNRGHVHVFTSAGDVLVKLPSHSDSLVTSILSYLSFRRNESIILTGHADGSIAAHRLSETVSNGDDWVTLSLASSRPFALGSRDLDSPPVLALEVHQVGRIRYVLAADGGGRIRVFTESGTLYGTAIASSRPLAFMRQKLLFLTETGAGSLDLRSMSLKEIECDGLNGSLAKSYSFDGSERSKAYGFTSTGDLIHVVLLGDATNLKCRVRAIRKAEIDGPVSIQTIKGYLLAVNQEKVLVYNVSSQYYGRVGAPRPLFSAGIQEIKSLFSNSDLSTDGFVPEKPLIATDRDRLVILGLQGGYIGIYRSNFPVFKAESNAMVWSAPVFLFILFLIGSWQFYVKKKDSLGWAGEETFDNATGTATVSILGPGSSERTFGDGSRATDLRERRGSGLRGPARRYVSPQRYTAGAGVSFRPSSADPGFRGPSDLNYRGQNTEASGFPKRREPLFQNTQVVDEHID</sequence>
<keyword evidence="6" id="KW-1185">Reference proteome</keyword>
<evidence type="ECO:0000256" key="2">
    <source>
        <dbReference type="SAM" id="MobiDB-lite"/>
    </source>
</evidence>
<feature type="region of interest" description="Disordered" evidence="2">
    <location>
        <begin position="493"/>
        <end position="524"/>
    </location>
</feature>
<keyword evidence="3" id="KW-0472">Membrane</keyword>
<evidence type="ECO:0000256" key="3">
    <source>
        <dbReference type="SAM" id="Phobius"/>
    </source>
</evidence>
<name>A0A8T3BLB5_DENNO</name>
<keyword evidence="3" id="KW-1133">Transmembrane helix</keyword>
<dbReference type="InterPro" id="IPR015943">
    <property type="entry name" value="WD40/YVTN_repeat-like_dom_sf"/>
</dbReference>
<feature type="signal peptide" evidence="4">
    <location>
        <begin position="1"/>
        <end position="20"/>
    </location>
</feature>
<feature type="chain" id="PRO_5035874931" evidence="4">
    <location>
        <begin position="21"/>
        <end position="586"/>
    </location>
</feature>
<dbReference type="OrthoDB" id="2018951at2759"/>
<feature type="coiled-coil region" evidence="1">
    <location>
        <begin position="20"/>
        <end position="54"/>
    </location>
</feature>
<gene>
    <name evidence="5" type="ORF">KFK09_010136</name>
</gene>
<keyword evidence="3" id="KW-0812">Transmembrane</keyword>
<dbReference type="PANTHER" id="PTHR35464">
    <property type="entry name" value="OS06G0115200 PROTEIN"/>
    <property type="match status" value="1"/>
</dbReference>
<dbReference type="AlphaFoldDB" id="A0A8T3BLB5"/>